<protein>
    <submittedName>
        <fullName evidence="9">TPX2 domain-containing protein</fullName>
    </submittedName>
</protein>
<dbReference type="InterPro" id="IPR044833">
    <property type="entry name" value="WDL5/6"/>
</dbReference>
<feature type="region of interest" description="Disordered" evidence="7">
    <location>
        <begin position="63"/>
        <end position="213"/>
    </location>
</feature>
<keyword evidence="10" id="KW-1185">Reference proteome</keyword>
<keyword evidence="3" id="KW-0963">Cytoplasm</keyword>
<feature type="compositionally biased region" description="Polar residues" evidence="7">
    <location>
        <begin position="361"/>
        <end position="389"/>
    </location>
</feature>
<dbReference type="STRING" id="3775.A0A1Q3CKJ6"/>
<evidence type="ECO:0000256" key="4">
    <source>
        <dbReference type="ARBA" id="ARBA00022701"/>
    </source>
</evidence>
<feature type="region of interest" description="Disordered" evidence="7">
    <location>
        <begin position="276"/>
        <end position="434"/>
    </location>
</feature>
<evidence type="ECO:0000256" key="3">
    <source>
        <dbReference type="ARBA" id="ARBA00022490"/>
    </source>
</evidence>
<keyword evidence="6" id="KW-0175">Coiled coil</keyword>
<feature type="compositionally biased region" description="Basic residues" evidence="7">
    <location>
        <begin position="299"/>
        <end position="308"/>
    </location>
</feature>
<evidence type="ECO:0000313" key="10">
    <source>
        <dbReference type="Proteomes" id="UP000187406"/>
    </source>
</evidence>
<dbReference type="OrthoDB" id="1939285at2759"/>
<dbReference type="PANTHER" id="PTHR31358:SF29">
    <property type="entry name" value="PROTEIN WVD2-LIKE 5-RELATED"/>
    <property type="match status" value="1"/>
</dbReference>
<feature type="compositionally biased region" description="Basic residues" evidence="7">
    <location>
        <begin position="346"/>
        <end position="355"/>
    </location>
</feature>
<feature type="compositionally biased region" description="Basic and acidic residues" evidence="7">
    <location>
        <begin position="87"/>
        <end position="100"/>
    </location>
</feature>
<comment type="similarity">
    <text evidence="2">Belongs to the TPX2 family.</text>
</comment>
<sequence>MDSDNPIPADGAEAVHQNGDHQHLLPSGENGTVSDIINGTIDKNSETPGTNVCFENVSKLDNCGTPGDVSRGSDLHVDGNGLNVFKENSEQAKPQKDRANVKNKKSPSTKNLSGTLVKKSTDVKNAEGKSAVAKVAGSLNSSPKQPTKSRSFSDRQGHELKQPGKSDATSEGHVEKVALKPLKKGFLSKSEGDSQSSSSPTAGDAKSHKVGALPNYGFSFKCYERAEKRKEFYSKLEEKIHAKELEKNSLQAKSKKTQEAEIKMLRKSLAFKATPMPTFYQEPPPPKVELKKIPTTRAKSPKLGRRKISSLVNTEGNISHGGRLGRLSLDEKVSQSIPSKGISPVHSKKPQRKSLPKLPSEKTTLSKSINEGKASSSKVTNGENNSLSDATDKDASNVTHEAVSRTTEQEAVPKAELGEIHLHTDDGTVSGEQS</sequence>
<evidence type="ECO:0000259" key="8">
    <source>
        <dbReference type="Pfam" id="PF06886"/>
    </source>
</evidence>
<dbReference type="FunCoup" id="A0A1Q3CKJ6">
    <property type="interactions" value="577"/>
</dbReference>
<accession>A0A1Q3CKJ6</accession>
<dbReference type="AlphaFoldDB" id="A0A1Q3CKJ6"/>
<keyword evidence="4" id="KW-0493">Microtubule</keyword>
<organism evidence="9 10">
    <name type="scientific">Cephalotus follicularis</name>
    <name type="common">Albany pitcher plant</name>
    <dbReference type="NCBI Taxonomy" id="3775"/>
    <lineage>
        <taxon>Eukaryota</taxon>
        <taxon>Viridiplantae</taxon>
        <taxon>Streptophyta</taxon>
        <taxon>Embryophyta</taxon>
        <taxon>Tracheophyta</taxon>
        <taxon>Spermatophyta</taxon>
        <taxon>Magnoliopsida</taxon>
        <taxon>eudicotyledons</taxon>
        <taxon>Gunneridae</taxon>
        <taxon>Pentapetalae</taxon>
        <taxon>rosids</taxon>
        <taxon>fabids</taxon>
        <taxon>Oxalidales</taxon>
        <taxon>Cephalotaceae</taxon>
        <taxon>Cephalotus</taxon>
    </lineage>
</organism>
<evidence type="ECO:0000256" key="1">
    <source>
        <dbReference type="ARBA" id="ARBA00004245"/>
    </source>
</evidence>
<dbReference type="EMBL" id="BDDD01002258">
    <property type="protein sequence ID" value="GAV80766.1"/>
    <property type="molecule type" value="Genomic_DNA"/>
</dbReference>
<evidence type="ECO:0000313" key="9">
    <source>
        <dbReference type="EMBL" id="GAV80766.1"/>
    </source>
</evidence>
<evidence type="ECO:0000256" key="5">
    <source>
        <dbReference type="ARBA" id="ARBA00023212"/>
    </source>
</evidence>
<feature type="domain" description="TPX2 C-terminal" evidence="8">
    <location>
        <begin position="218"/>
        <end position="293"/>
    </location>
</feature>
<keyword evidence="5" id="KW-0206">Cytoskeleton</keyword>
<reference evidence="10" key="1">
    <citation type="submission" date="2016-04" db="EMBL/GenBank/DDBJ databases">
        <title>Cephalotus genome sequencing.</title>
        <authorList>
            <person name="Fukushima K."/>
            <person name="Hasebe M."/>
            <person name="Fang X."/>
        </authorList>
    </citation>
    <scope>NUCLEOTIDE SEQUENCE [LARGE SCALE GENOMIC DNA]</scope>
    <source>
        <strain evidence="10">cv. St1</strain>
    </source>
</reference>
<comment type="subcellular location">
    <subcellularLocation>
        <location evidence="1">Cytoplasm</location>
        <location evidence="1">Cytoskeleton</location>
    </subcellularLocation>
</comment>
<dbReference type="GO" id="GO:0005874">
    <property type="term" value="C:microtubule"/>
    <property type="evidence" value="ECO:0007669"/>
    <property type="project" value="UniProtKB-KW"/>
</dbReference>
<dbReference type="Proteomes" id="UP000187406">
    <property type="component" value="Unassembled WGS sequence"/>
</dbReference>
<dbReference type="GO" id="GO:0008017">
    <property type="term" value="F:microtubule binding"/>
    <property type="evidence" value="ECO:0007669"/>
    <property type="project" value="InterPro"/>
</dbReference>
<dbReference type="InParanoid" id="A0A1Q3CKJ6"/>
<feature type="compositionally biased region" description="Basic and acidic residues" evidence="7">
    <location>
        <begin position="151"/>
        <end position="178"/>
    </location>
</feature>
<evidence type="ECO:0000256" key="6">
    <source>
        <dbReference type="SAM" id="Coils"/>
    </source>
</evidence>
<dbReference type="PANTHER" id="PTHR31358">
    <property type="entry name" value="PROTEIN WVD2-LIKE 4"/>
    <property type="match status" value="1"/>
</dbReference>
<dbReference type="InterPro" id="IPR027329">
    <property type="entry name" value="TPX2_C"/>
</dbReference>
<feature type="compositionally biased region" description="Polar residues" evidence="7">
    <location>
        <begin position="138"/>
        <end position="150"/>
    </location>
</feature>
<comment type="caution">
    <text evidence="9">The sequence shown here is derived from an EMBL/GenBank/DDBJ whole genome shotgun (WGS) entry which is preliminary data.</text>
</comment>
<evidence type="ECO:0000256" key="7">
    <source>
        <dbReference type="SAM" id="MobiDB-lite"/>
    </source>
</evidence>
<gene>
    <name evidence="9" type="ORF">CFOL_v3_24226</name>
</gene>
<dbReference type="Pfam" id="PF06886">
    <property type="entry name" value="TPX2"/>
    <property type="match status" value="1"/>
</dbReference>
<proteinExistence type="inferred from homology"/>
<name>A0A1Q3CKJ6_CEPFO</name>
<feature type="compositionally biased region" description="Basic and acidic residues" evidence="7">
    <location>
        <begin position="407"/>
        <end position="426"/>
    </location>
</feature>
<evidence type="ECO:0000256" key="2">
    <source>
        <dbReference type="ARBA" id="ARBA00005885"/>
    </source>
</evidence>
<feature type="coiled-coil region" evidence="6">
    <location>
        <begin position="233"/>
        <end position="260"/>
    </location>
</feature>
<feature type="region of interest" description="Disordered" evidence="7">
    <location>
        <begin position="1"/>
        <end position="48"/>
    </location>
</feature>